<reference evidence="1" key="1">
    <citation type="submission" date="2018-02" db="EMBL/GenBank/DDBJ databases">
        <title>Rhizophora mucronata_Transcriptome.</title>
        <authorList>
            <person name="Meera S.P."/>
            <person name="Sreeshan A."/>
            <person name="Augustine A."/>
        </authorList>
    </citation>
    <scope>NUCLEOTIDE SEQUENCE</scope>
    <source>
        <tissue evidence="1">Leaf</tissue>
    </source>
</reference>
<proteinExistence type="predicted"/>
<protein>
    <submittedName>
        <fullName evidence="1">Uncharacterized protein</fullName>
    </submittedName>
</protein>
<dbReference type="AlphaFoldDB" id="A0A2P2QBZ9"/>
<accession>A0A2P2QBZ9</accession>
<dbReference type="EMBL" id="GGEC01083970">
    <property type="protein sequence ID" value="MBX64454.1"/>
    <property type="molecule type" value="Transcribed_RNA"/>
</dbReference>
<sequence length="49" mass="5774">MEKKKCHLYISFKHKFPFHLCSQCTCSLLNSASRGRSMVDCVLPWERLN</sequence>
<evidence type="ECO:0000313" key="1">
    <source>
        <dbReference type="EMBL" id="MBX64454.1"/>
    </source>
</evidence>
<name>A0A2P2QBZ9_RHIMU</name>
<organism evidence="1">
    <name type="scientific">Rhizophora mucronata</name>
    <name type="common">Asiatic mangrove</name>
    <dbReference type="NCBI Taxonomy" id="61149"/>
    <lineage>
        <taxon>Eukaryota</taxon>
        <taxon>Viridiplantae</taxon>
        <taxon>Streptophyta</taxon>
        <taxon>Embryophyta</taxon>
        <taxon>Tracheophyta</taxon>
        <taxon>Spermatophyta</taxon>
        <taxon>Magnoliopsida</taxon>
        <taxon>eudicotyledons</taxon>
        <taxon>Gunneridae</taxon>
        <taxon>Pentapetalae</taxon>
        <taxon>rosids</taxon>
        <taxon>fabids</taxon>
        <taxon>Malpighiales</taxon>
        <taxon>Rhizophoraceae</taxon>
        <taxon>Rhizophora</taxon>
    </lineage>
</organism>